<dbReference type="InterPro" id="IPR002797">
    <property type="entry name" value="Polysacc_synth"/>
</dbReference>
<evidence type="ECO:0000313" key="7">
    <source>
        <dbReference type="Proteomes" id="UP000053372"/>
    </source>
</evidence>
<gene>
    <name evidence="6" type="ORF">BC008_22805</name>
</gene>
<protein>
    <submittedName>
        <fullName evidence="6">Flippase</fullName>
    </submittedName>
</protein>
<proteinExistence type="predicted"/>
<feature type="transmembrane region" description="Helical" evidence="5">
    <location>
        <begin position="379"/>
        <end position="394"/>
    </location>
</feature>
<dbReference type="AlphaFoldDB" id="A0A0V7ZNJ4"/>
<feature type="transmembrane region" description="Helical" evidence="5">
    <location>
        <begin position="192"/>
        <end position="210"/>
    </location>
</feature>
<evidence type="ECO:0000256" key="2">
    <source>
        <dbReference type="ARBA" id="ARBA00022692"/>
    </source>
</evidence>
<keyword evidence="7" id="KW-1185">Reference proteome</keyword>
<evidence type="ECO:0000256" key="4">
    <source>
        <dbReference type="ARBA" id="ARBA00023136"/>
    </source>
</evidence>
<comment type="caution">
    <text evidence="6">The sequence shown here is derived from an EMBL/GenBank/DDBJ whole genome shotgun (WGS) entry which is preliminary data.</text>
</comment>
<evidence type="ECO:0000256" key="3">
    <source>
        <dbReference type="ARBA" id="ARBA00022989"/>
    </source>
</evidence>
<evidence type="ECO:0000256" key="5">
    <source>
        <dbReference type="SAM" id="Phobius"/>
    </source>
</evidence>
<comment type="subcellular location">
    <subcellularLocation>
        <location evidence="1">Membrane</location>
        <topology evidence="1">Multi-pass membrane protein</topology>
    </subcellularLocation>
</comment>
<reference evidence="6 7" key="1">
    <citation type="journal article" date="2015" name="Genome Announc.">
        <title>Draft Genome of the Euendolithic (true boring) Cyanobacterium Mastigocoleus testarum strain BC008.</title>
        <authorList>
            <person name="Guida B.S."/>
            <person name="Garcia-Pichel F."/>
        </authorList>
    </citation>
    <scope>NUCLEOTIDE SEQUENCE [LARGE SCALE GENOMIC DNA]</scope>
    <source>
        <strain evidence="6 7">BC008</strain>
    </source>
</reference>
<feature type="transmembrane region" description="Helical" evidence="5">
    <location>
        <begin position="400"/>
        <end position="420"/>
    </location>
</feature>
<sequence length="438" mass="48294">MFDKFKIRQRLSLLKSGSELRSIIANTSWLFADRILRMGANLFVGVWIARHLGVEQYGLFNYAVAFVALFASIANLGLDNIVIRQLVRDPENKTEILGTTFCLRLLGGISSALLAVVCASLLPQNDLVTIWLIAILATTTVFRAFDTIDLWFQSQVRSKYTVIAKNTAFIIVTIIKIILITIQAPLLAFGGAVLAELSLAALGLVIMYHFEGSSLRFWRWNLSTAQGLLKESWSLILSGLTIIIYMKIDQIMLGQIVGNGAVGIYSAAAKMSEVWYFIPTAISSSVAPKLYKFKEESETIYYRRLKQLIKLLVVLALVIALPMTFISGSLITLLFGKSYIAAGSILAIHVWACIFVFMGIASSPWFVAEGLTHFSLRRTLAGAIINIILNFLLIPKYGGVGAAIATVISQAVASFLGNAMHPQTRKLFWIQIASFLPI</sequence>
<keyword evidence="4 5" id="KW-0472">Membrane</keyword>
<feature type="transmembrane region" description="Helical" evidence="5">
    <location>
        <begin position="166"/>
        <end position="186"/>
    </location>
</feature>
<dbReference type="InterPro" id="IPR052556">
    <property type="entry name" value="PolySynth_Transporter"/>
</dbReference>
<dbReference type="PANTHER" id="PTHR43424">
    <property type="entry name" value="LOCUS PUTATIVE PROTEIN 1-RELATED"/>
    <property type="match status" value="1"/>
</dbReference>
<dbReference type="EMBL" id="LMTZ01000103">
    <property type="protein sequence ID" value="KST65814.1"/>
    <property type="molecule type" value="Genomic_DNA"/>
</dbReference>
<dbReference type="OrthoDB" id="5240734at2"/>
<dbReference type="GO" id="GO:0016020">
    <property type="term" value="C:membrane"/>
    <property type="evidence" value="ECO:0007669"/>
    <property type="project" value="UniProtKB-SubCell"/>
</dbReference>
<dbReference type="Proteomes" id="UP000053372">
    <property type="component" value="Unassembled WGS sequence"/>
</dbReference>
<keyword evidence="2 5" id="KW-0812">Transmembrane</keyword>
<name>A0A0V7ZNJ4_9CYAN</name>
<feature type="transmembrane region" description="Helical" evidence="5">
    <location>
        <begin position="59"/>
        <end position="78"/>
    </location>
</feature>
<dbReference type="RefSeq" id="WP_027847025.1">
    <property type="nucleotide sequence ID" value="NZ_LMTZ01000103.1"/>
</dbReference>
<dbReference type="Pfam" id="PF01943">
    <property type="entry name" value="Polysacc_synt"/>
    <property type="match status" value="1"/>
</dbReference>
<feature type="transmembrane region" description="Helical" evidence="5">
    <location>
        <begin position="311"/>
        <end position="335"/>
    </location>
</feature>
<keyword evidence="3 5" id="KW-1133">Transmembrane helix</keyword>
<feature type="transmembrane region" description="Helical" evidence="5">
    <location>
        <begin position="35"/>
        <end position="53"/>
    </location>
</feature>
<accession>A0A0V7ZNJ4</accession>
<feature type="transmembrane region" description="Helical" evidence="5">
    <location>
        <begin position="128"/>
        <end position="145"/>
    </location>
</feature>
<feature type="transmembrane region" description="Helical" evidence="5">
    <location>
        <begin position="101"/>
        <end position="122"/>
    </location>
</feature>
<organism evidence="6 7">
    <name type="scientific">Mastigocoleus testarum BC008</name>
    <dbReference type="NCBI Taxonomy" id="371196"/>
    <lineage>
        <taxon>Bacteria</taxon>
        <taxon>Bacillati</taxon>
        <taxon>Cyanobacteriota</taxon>
        <taxon>Cyanophyceae</taxon>
        <taxon>Nostocales</taxon>
        <taxon>Hapalosiphonaceae</taxon>
        <taxon>Mastigocoleus</taxon>
    </lineage>
</organism>
<dbReference type="PANTHER" id="PTHR43424:SF1">
    <property type="entry name" value="LOCUS PUTATIVE PROTEIN 1-RELATED"/>
    <property type="match status" value="1"/>
</dbReference>
<evidence type="ECO:0000313" key="6">
    <source>
        <dbReference type="EMBL" id="KST65814.1"/>
    </source>
</evidence>
<feature type="transmembrane region" description="Helical" evidence="5">
    <location>
        <begin position="341"/>
        <end position="367"/>
    </location>
</feature>
<evidence type="ECO:0000256" key="1">
    <source>
        <dbReference type="ARBA" id="ARBA00004141"/>
    </source>
</evidence>
<dbReference type="CDD" id="cd13128">
    <property type="entry name" value="MATE_Wzx_like"/>
    <property type="match status" value="1"/>
</dbReference>